<dbReference type="Pfam" id="PF17885">
    <property type="entry name" value="Smoa_sbd"/>
    <property type="match status" value="1"/>
</dbReference>
<evidence type="ECO:0000313" key="2">
    <source>
        <dbReference type="EMBL" id="GGS67593.1"/>
    </source>
</evidence>
<proteinExistence type="predicted"/>
<evidence type="ECO:0000313" key="3">
    <source>
        <dbReference type="Proteomes" id="UP000653493"/>
    </source>
</evidence>
<dbReference type="AlphaFoldDB" id="A0A918GUX6"/>
<comment type="caution">
    <text evidence="2">The sequence shown here is derived from an EMBL/GenBank/DDBJ whole genome shotgun (WGS) entry which is preliminary data.</text>
</comment>
<dbReference type="Gene3D" id="3.50.50.60">
    <property type="entry name" value="FAD/NAD(P)-binding domain"/>
    <property type="match status" value="2"/>
</dbReference>
<feature type="domain" description="Styrene monooxygenase StyA putative substrate binding" evidence="1">
    <location>
        <begin position="143"/>
        <end position="252"/>
    </location>
</feature>
<gene>
    <name evidence="2" type="ORF">GCM10010238_65390</name>
</gene>
<protein>
    <submittedName>
        <fullName evidence="2">Alanine-phosphoribitol ligase</fullName>
    </submittedName>
</protein>
<dbReference type="Gene3D" id="6.10.250.650">
    <property type="match status" value="1"/>
</dbReference>
<dbReference type="InterPro" id="IPR036188">
    <property type="entry name" value="FAD/NAD-bd_sf"/>
</dbReference>
<dbReference type="PRINTS" id="PR00420">
    <property type="entry name" value="RNGMNOXGNASE"/>
</dbReference>
<dbReference type="Gene3D" id="3.30.9.40">
    <property type="match status" value="2"/>
</dbReference>
<evidence type="ECO:0000259" key="1">
    <source>
        <dbReference type="Pfam" id="PF17885"/>
    </source>
</evidence>
<dbReference type="GO" id="GO:0016874">
    <property type="term" value="F:ligase activity"/>
    <property type="evidence" value="ECO:0007669"/>
    <property type="project" value="UniProtKB-KW"/>
</dbReference>
<reference evidence="2" key="2">
    <citation type="submission" date="2020-09" db="EMBL/GenBank/DDBJ databases">
        <authorList>
            <person name="Sun Q."/>
            <person name="Ohkuma M."/>
        </authorList>
    </citation>
    <scope>NUCLEOTIDE SEQUENCE</scope>
    <source>
        <strain evidence="2">JCM 4234</strain>
    </source>
</reference>
<dbReference type="Proteomes" id="UP000653493">
    <property type="component" value="Unassembled WGS sequence"/>
</dbReference>
<dbReference type="SUPFAM" id="SSF51905">
    <property type="entry name" value="FAD/NAD(P)-binding domain"/>
    <property type="match status" value="1"/>
</dbReference>
<reference evidence="2" key="1">
    <citation type="journal article" date="2014" name="Int. J. Syst. Evol. Microbiol.">
        <title>Complete genome sequence of Corynebacterium casei LMG S-19264T (=DSM 44701T), isolated from a smear-ripened cheese.</title>
        <authorList>
            <consortium name="US DOE Joint Genome Institute (JGI-PGF)"/>
            <person name="Walter F."/>
            <person name="Albersmeier A."/>
            <person name="Kalinowski J."/>
            <person name="Ruckert C."/>
        </authorList>
    </citation>
    <scope>NUCLEOTIDE SEQUENCE</scope>
    <source>
        <strain evidence="2">JCM 4234</strain>
    </source>
</reference>
<dbReference type="EMBL" id="BMSL01000035">
    <property type="protein sequence ID" value="GGS67593.1"/>
    <property type="molecule type" value="Genomic_DNA"/>
</dbReference>
<organism evidence="2 3">
    <name type="scientific">Streptomyces griseoviridis</name>
    <dbReference type="NCBI Taxonomy" id="45398"/>
    <lineage>
        <taxon>Bacteria</taxon>
        <taxon>Bacillati</taxon>
        <taxon>Actinomycetota</taxon>
        <taxon>Actinomycetes</taxon>
        <taxon>Kitasatosporales</taxon>
        <taxon>Streptomycetaceae</taxon>
        <taxon>Streptomyces</taxon>
    </lineage>
</organism>
<accession>A0A918GUX6</accession>
<sequence>MPDIGIIGAGVAGLHLGLLLRRHDIPVTLYSDRTPAQIAAGPLPATVAHHAPTLRREAALGVGFWPADTYGYTCHHHYVGGPRPLTFRGDFTSPSCGVDHRLVLPALTDVFQDRGGELRTGRVAADEVAGLAARHDLLVVATGRGPLADLFPRLDGPGSATAPRRRLCAGLYHGVAPAEPKGVTLSLAPGRGELIEIPLYSGHGHVTALLFECVPGGGADALCSLDQRAGPAAFDRAVRAELAAHHPTVFARTDPARFGLTGPLDLVRTAITPTVRADWAELPGGRYALALGDAHTVVDPIVGQGANTASYSAEVVADAVLDAPVLDELFCRRVARRRAEVVLGAARWSELMLRPPEHVRRLLGAMSECRSAADEFTDNFGRPDRQWRLLATPERTRAFLARHGVLPG</sequence>
<name>A0A918GUX6_STRGD</name>
<dbReference type="InterPro" id="IPR041654">
    <property type="entry name" value="StyA_sbd"/>
</dbReference>
<keyword evidence="3" id="KW-1185">Reference proteome</keyword>
<keyword evidence="2" id="KW-0436">Ligase</keyword>